<keyword evidence="6" id="KW-1185">Reference proteome</keyword>
<dbReference type="EMBL" id="WITC01000007">
    <property type="protein sequence ID" value="MQX13351.1"/>
    <property type="molecule type" value="Genomic_DNA"/>
</dbReference>
<dbReference type="CDD" id="cd07302">
    <property type="entry name" value="CHD"/>
    <property type="match status" value="1"/>
</dbReference>
<gene>
    <name evidence="5" type="ORF">GHK62_00860</name>
</gene>
<dbReference type="Gene3D" id="3.30.70.1230">
    <property type="entry name" value="Nucleotide cyclase"/>
    <property type="match status" value="1"/>
</dbReference>
<comment type="caution">
    <text evidence="5">The sequence shown here is derived from an EMBL/GenBank/DDBJ whole genome shotgun (WGS) entry which is preliminary data.</text>
</comment>
<name>A0A6N7L673_SINTE</name>
<organism evidence="5 6">
    <name type="scientific">Sinorhizobium terangae</name>
    <dbReference type="NCBI Taxonomy" id="110322"/>
    <lineage>
        <taxon>Bacteria</taxon>
        <taxon>Pseudomonadati</taxon>
        <taxon>Pseudomonadota</taxon>
        <taxon>Alphaproteobacteria</taxon>
        <taxon>Hyphomicrobiales</taxon>
        <taxon>Rhizobiaceae</taxon>
        <taxon>Sinorhizobium/Ensifer group</taxon>
        <taxon>Sinorhizobium</taxon>
    </lineage>
</organism>
<dbReference type="GO" id="GO:0035556">
    <property type="term" value="P:intracellular signal transduction"/>
    <property type="evidence" value="ECO:0007669"/>
    <property type="project" value="InterPro"/>
</dbReference>
<evidence type="ECO:0000313" key="5">
    <source>
        <dbReference type="EMBL" id="MQX13351.1"/>
    </source>
</evidence>
<dbReference type="InterPro" id="IPR029787">
    <property type="entry name" value="Nucleotide_cyclase"/>
</dbReference>
<dbReference type="InterPro" id="IPR011990">
    <property type="entry name" value="TPR-like_helical_dom_sf"/>
</dbReference>
<evidence type="ECO:0000256" key="1">
    <source>
        <dbReference type="ARBA" id="ARBA00022741"/>
    </source>
</evidence>
<dbReference type="PANTHER" id="PTHR16305">
    <property type="entry name" value="TESTICULAR SOLUBLE ADENYLYL CYCLASE"/>
    <property type="match status" value="1"/>
</dbReference>
<dbReference type="GO" id="GO:0005524">
    <property type="term" value="F:ATP binding"/>
    <property type="evidence" value="ECO:0007669"/>
    <property type="project" value="UniProtKB-KW"/>
</dbReference>
<dbReference type="InterPro" id="IPR027417">
    <property type="entry name" value="P-loop_NTPase"/>
</dbReference>
<keyword evidence="1" id="KW-0547">Nucleotide-binding</keyword>
<dbReference type="Gene3D" id="3.40.50.300">
    <property type="entry name" value="P-loop containing nucleotide triphosphate hydrolases"/>
    <property type="match status" value="1"/>
</dbReference>
<dbReference type="SUPFAM" id="SSF55073">
    <property type="entry name" value="Nucleotide cyclase"/>
    <property type="match status" value="1"/>
</dbReference>
<proteinExistence type="predicted"/>
<protein>
    <submittedName>
        <fullName evidence="5">AAA family ATPase</fullName>
    </submittedName>
</protein>
<dbReference type="SUPFAM" id="SSF48452">
    <property type="entry name" value="TPR-like"/>
    <property type="match status" value="1"/>
</dbReference>
<dbReference type="InterPro" id="IPR001054">
    <property type="entry name" value="A/G_cyclase"/>
</dbReference>
<evidence type="ECO:0000313" key="6">
    <source>
        <dbReference type="Proteomes" id="UP000439983"/>
    </source>
</evidence>
<evidence type="ECO:0000256" key="2">
    <source>
        <dbReference type="ARBA" id="ARBA00022840"/>
    </source>
</evidence>
<dbReference type="Pfam" id="PF13191">
    <property type="entry name" value="AAA_16"/>
    <property type="match status" value="1"/>
</dbReference>
<feature type="region of interest" description="Disordered" evidence="3">
    <location>
        <begin position="1"/>
        <end position="25"/>
    </location>
</feature>
<dbReference type="PANTHER" id="PTHR16305:SF28">
    <property type="entry name" value="GUANYLATE CYCLASE DOMAIN-CONTAINING PROTEIN"/>
    <property type="match status" value="1"/>
</dbReference>
<dbReference type="GO" id="GO:0009190">
    <property type="term" value="P:cyclic nucleotide biosynthetic process"/>
    <property type="evidence" value="ECO:0007669"/>
    <property type="project" value="InterPro"/>
</dbReference>
<keyword evidence="2" id="KW-0067">ATP-binding</keyword>
<dbReference type="OrthoDB" id="9785312at2"/>
<feature type="domain" description="Guanylate cyclase" evidence="4">
    <location>
        <begin position="32"/>
        <end position="161"/>
    </location>
</feature>
<reference evidence="5 6" key="1">
    <citation type="journal article" date="2013" name="Genome Biol.">
        <title>Comparative genomics of the core and accessory genomes of 48 Sinorhizobium strains comprising five genospecies.</title>
        <authorList>
            <person name="Sugawara M."/>
            <person name="Epstein B."/>
            <person name="Badgley B.D."/>
            <person name="Unno T."/>
            <person name="Xu L."/>
            <person name="Reese J."/>
            <person name="Gyaneshwar P."/>
            <person name="Denny R."/>
            <person name="Mudge J."/>
            <person name="Bharti A.K."/>
            <person name="Farmer A.D."/>
            <person name="May G.D."/>
            <person name="Woodward J.E."/>
            <person name="Medigue C."/>
            <person name="Vallenet D."/>
            <person name="Lajus A."/>
            <person name="Rouy Z."/>
            <person name="Martinez-Vaz B."/>
            <person name="Tiffin P."/>
            <person name="Young N.D."/>
            <person name="Sadowsky M.J."/>
        </authorList>
    </citation>
    <scope>NUCLEOTIDE SEQUENCE [LARGE SCALE GENOMIC DNA]</scope>
    <source>
        <strain evidence="5 6">USDA4894</strain>
    </source>
</reference>
<dbReference type="InterPro" id="IPR041664">
    <property type="entry name" value="AAA_16"/>
</dbReference>
<dbReference type="SMART" id="SM00044">
    <property type="entry name" value="CYCc"/>
    <property type="match status" value="1"/>
</dbReference>
<dbReference type="GO" id="GO:0004016">
    <property type="term" value="F:adenylate cyclase activity"/>
    <property type="evidence" value="ECO:0007669"/>
    <property type="project" value="UniProtKB-ARBA"/>
</dbReference>
<evidence type="ECO:0000259" key="4">
    <source>
        <dbReference type="PROSITE" id="PS50125"/>
    </source>
</evidence>
<dbReference type="RefSeq" id="WP_153436480.1">
    <property type="nucleotide sequence ID" value="NZ_JACIGA010000004.1"/>
</dbReference>
<sequence length="1031" mass="113103">MLRESRTNTPRRLTKRARGGSSTHDSERRIVTALCYDLVGSTDLFQRMDIEDYQELMSAFAAAARQSIASHSGIIQHEAGDGGVALFPIELDAKDAASLAIRAGLDIIEGCRRVGHEVKRDDLHVRVGVATSIALVNEAKMENWTQEAVTGAALAMATRLESIAEPDSVLVSEGTRNLAGRSHAFVFQGSKTLKGFSEPEKVWRALGHKIEVNRFYAYGRLGGPFIGRESEMAAIAAAWEGVLGGEGEVLLIVGEAGIGKSRLLREVRRNTRDRRSKLFFFQCLPGGFRSTLHPLRNSIPGDISEADGQLTAAAVTDLFERNGIYDEEATDVFAYLLGAQGRNEFLSGSDPKAVREKAHRAVFRTLKAACQNGPIVVVVEDVHWIDPTSQDLLAEAAQVLRELPILLVVTSRPRSQATGHQPSGSPVHWLDAANPTRITLQALDRDETRLAIRARWPEHRLAMLPELFDVTERISGGVPLFIEEICQWASQNVGADTMNLSESVKPSHVSAFESILDARLQHLGPARDVARAGAIAGPQFTLPVLHALLPDFSKKSLASAADTLCETGFLIRIRAPGRTAYGFRHVLIQETIYNALLRKQRQTLHRRLFGAISQDRQLAAWIDTGELAEHAERAGLLESAIELFIAAGKESSSRSAMVEARQYLEHALTLAERMGDGHAVELLQLSALVALGPILIGMVGMSSQPARQLYEKGVAIARRQPMEDQPKWFPIYWGWWLTGADFPAMHDRALQVQAMLAGVEDPEVRLQVNHCIWAIDFNLGRHRETQAAIEAGLALYDEQSAKTSRTLYGGHDAKVCGLGQLALSLWLTGQPKASDAALSKMIAFVERIAHAPSTAHSLDTEAVSAFYRNDFQRLTDVAGRMAEFASQHEMQSLSGLSLLFGGWAEAHLENLAGGHETFQSGLSLLKQLGTVIDLPIYLYMHAMMLGLAQKYEAAIDVANEAIEKAKETHHAYWLPELHRCRAVLHARAKAPHDIVAADLRAAIEIAEDQGAEALAERARQSVRELGIVIER</sequence>
<dbReference type="Proteomes" id="UP000439983">
    <property type="component" value="Unassembled WGS sequence"/>
</dbReference>
<dbReference type="GO" id="GO:0005737">
    <property type="term" value="C:cytoplasm"/>
    <property type="evidence" value="ECO:0007669"/>
    <property type="project" value="TreeGrafter"/>
</dbReference>
<dbReference type="PROSITE" id="PS50125">
    <property type="entry name" value="GUANYLATE_CYCLASE_2"/>
    <property type="match status" value="1"/>
</dbReference>
<evidence type="ECO:0000256" key="3">
    <source>
        <dbReference type="SAM" id="MobiDB-lite"/>
    </source>
</evidence>
<accession>A0A6N7L673</accession>
<dbReference type="AlphaFoldDB" id="A0A6N7L673"/>
<dbReference type="Pfam" id="PF00211">
    <property type="entry name" value="Guanylate_cyc"/>
    <property type="match status" value="1"/>
</dbReference>
<dbReference type="SUPFAM" id="SSF52540">
    <property type="entry name" value="P-loop containing nucleoside triphosphate hydrolases"/>
    <property type="match status" value="1"/>
</dbReference>